<sequence length="74" mass="8662">MTVLKRYSAWILFVEDVKVDVSNMWHGVLLHEVFERCSKPIINRPKNREIVSPSDYDSTVFADYTLLLPHLIQS</sequence>
<protein>
    <submittedName>
        <fullName evidence="1">Uncharacterized protein</fullName>
    </submittedName>
</protein>
<dbReference type="EMBL" id="JAVFWL010000003">
    <property type="protein sequence ID" value="KAK6744244.1"/>
    <property type="molecule type" value="Genomic_DNA"/>
</dbReference>
<organism evidence="1 2">
    <name type="scientific">Necator americanus</name>
    <name type="common">Human hookworm</name>
    <dbReference type="NCBI Taxonomy" id="51031"/>
    <lineage>
        <taxon>Eukaryota</taxon>
        <taxon>Metazoa</taxon>
        <taxon>Ecdysozoa</taxon>
        <taxon>Nematoda</taxon>
        <taxon>Chromadorea</taxon>
        <taxon>Rhabditida</taxon>
        <taxon>Rhabditina</taxon>
        <taxon>Rhabditomorpha</taxon>
        <taxon>Strongyloidea</taxon>
        <taxon>Ancylostomatidae</taxon>
        <taxon>Bunostominae</taxon>
        <taxon>Necator</taxon>
    </lineage>
</organism>
<name>A0ABR1D131_NECAM</name>
<evidence type="ECO:0000313" key="2">
    <source>
        <dbReference type="Proteomes" id="UP001303046"/>
    </source>
</evidence>
<proteinExistence type="predicted"/>
<dbReference type="Proteomes" id="UP001303046">
    <property type="component" value="Unassembled WGS sequence"/>
</dbReference>
<evidence type="ECO:0000313" key="1">
    <source>
        <dbReference type="EMBL" id="KAK6744244.1"/>
    </source>
</evidence>
<comment type="caution">
    <text evidence="1">The sequence shown here is derived from an EMBL/GenBank/DDBJ whole genome shotgun (WGS) entry which is preliminary data.</text>
</comment>
<gene>
    <name evidence="1" type="primary">Necator_chrIII.g11899</name>
    <name evidence="1" type="ORF">RB195_011133</name>
</gene>
<keyword evidence="2" id="KW-1185">Reference proteome</keyword>
<accession>A0ABR1D131</accession>
<reference evidence="1 2" key="1">
    <citation type="submission" date="2023-08" db="EMBL/GenBank/DDBJ databases">
        <title>A Necator americanus chromosomal reference genome.</title>
        <authorList>
            <person name="Ilik V."/>
            <person name="Petrzelkova K.J."/>
            <person name="Pardy F."/>
            <person name="Fuh T."/>
            <person name="Niatou-Singa F.S."/>
            <person name="Gouil Q."/>
            <person name="Baker L."/>
            <person name="Ritchie M.E."/>
            <person name="Jex A.R."/>
            <person name="Gazzola D."/>
            <person name="Li H."/>
            <person name="Toshio Fujiwara R."/>
            <person name="Zhan B."/>
            <person name="Aroian R.V."/>
            <person name="Pafco B."/>
            <person name="Schwarz E.M."/>
        </authorList>
    </citation>
    <scope>NUCLEOTIDE SEQUENCE [LARGE SCALE GENOMIC DNA]</scope>
    <source>
        <strain evidence="1 2">Aroian</strain>
        <tissue evidence="1">Whole animal</tissue>
    </source>
</reference>